<dbReference type="PANTHER" id="PTHR47926">
    <property type="entry name" value="PENTATRICOPEPTIDE REPEAT-CONTAINING PROTEIN"/>
    <property type="match status" value="1"/>
</dbReference>
<proteinExistence type="predicted"/>
<dbReference type="RefSeq" id="XP_010265153.1">
    <property type="nucleotide sequence ID" value="XM_010266851.1"/>
</dbReference>
<gene>
    <name evidence="4" type="primary">LOC104602969</name>
</gene>
<dbReference type="KEGG" id="nnu:104602969"/>
<dbReference type="Gene3D" id="1.25.40.10">
    <property type="entry name" value="Tetratricopeptide repeat domain"/>
    <property type="match status" value="2"/>
</dbReference>
<dbReference type="AlphaFoldDB" id="A0A1U8ACE9"/>
<organism evidence="3 4">
    <name type="scientific">Nelumbo nucifera</name>
    <name type="common">Sacred lotus</name>
    <dbReference type="NCBI Taxonomy" id="4432"/>
    <lineage>
        <taxon>Eukaryota</taxon>
        <taxon>Viridiplantae</taxon>
        <taxon>Streptophyta</taxon>
        <taxon>Embryophyta</taxon>
        <taxon>Tracheophyta</taxon>
        <taxon>Spermatophyta</taxon>
        <taxon>Magnoliopsida</taxon>
        <taxon>Proteales</taxon>
        <taxon>Nelumbonaceae</taxon>
        <taxon>Nelumbo</taxon>
    </lineage>
</organism>
<dbReference type="PANTHER" id="PTHR47926:SF385">
    <property type="entry name" value="DYW DOMAIN-CONTAINING PROTEIN"/>
    <property type="match status" value="1"/>
</dbReference>
<name>A0A1U8ACE9_NELNU</name>
<dbReference type="OrthoDB" id="9990610at2759"/>
<evidence type="ECO:0000313" key="4">
    <source>
        <dbReference type="RefSeq" id="XP_010265153.1"/>
    </source>
</evidence>
<reference evidence="4" key="1">
    <citation type="submission" date="2025-08" db="UniProtKB">
        <authorList>
            <consortium name="RefSeq"/>
        </authorList>
    </citation>
    <scope>IDENTIFICATION</scope>
</reference>
<protein>
    <submittedName>
        <fullName evidence="4">Pentatricopeptide repeat-containing protein At5g39680-like</fullName>
    </submittedName>
</protein>
<dbReference type="Pfam" id="PF01535">
    <property type="entry name" value="PPR"/>
    <property type="match status" value="1"/>
</dbReference>
<dbReference type="Proteomes" id="UP000189703">
    <property type="component" value="Unplaced"/>
</dbReference>
<dbReference type="GO" id="GO:0009451">
    <property type="term" value="P:RNA modification"/>
    <property type="evidence" value="ECO:0007669"/>
    <property type="project" value="InterPro"/>
</dbReference>
<evidence type="ECO:0000313" key="3">
    <source>
        <dbReference type="Proteomes" id="UP000189703"/>
    </source>
</evidence>
<sequence length="243" mass="27733">MYSSCSYVQGASQVFETVPGSDILSYNSIILGLLEHGYLNEALEVLNKMVDKPVVRDNITYVTLINLCKHLKDLKLQVANHNQIFRTGLKLDIFIGRAIIDMYGKCGKIFSVQEMFLMGYATTMWSHGQLLSWRCIKCVYKEKPDYCWECPDQHACISRVGDVEFGHQVLLDMSYRDIITWKSMICGYSHYGLGRQVFQNMLLAEEAPSYVTFVGVLSACVDKGFYYLNQMMKGIGITPRVEH</sequence>
<dbReference type="eggNOG" id="KOG4197">
    <property type="taxonomic scope" value="Eukaryota"/>
</dbReference>
<feature type="repeat" description="PPR" evidence="2">
    <location>
        <begin position="22"/>
        <end position="56"/>
    </location>
</feature>
<keyword evidence="1" id="KW-0677">Repeat</keyword>
<evidence type="ECO:0000256" key="1">
    <source>
        <dbReference type="ARBA" id="ARBA00022737"/>
    </source>
</evidence>
<keyword evidence="3" id="KW-1185">Reference proteome</keyword>
<dbReference type="GeneID" id="104602969"/>
<dbReference type="InterPro" id="IPR046960">
    <property type="entry name" value="PPR_At4g14850-like_plant"/>
</dbReference>
<dbReference type="GO" id="GO:0003723">
    <property type="term" value="F:RNA binding"/>
    <property type="evidence" value="ECO:0007669"/>
    <property type="project" value="InterPro"/>
</dbReference>
<dbReference type="Pfam" id="PF13041">
    <property type="entry name" value="PPR_2"/>
    <property type="match status" value="1"/>
</dbReference>
<dbReference type="PROSITE" id="PS51375">
    <property type="entry name" value="PPR"/>
    <property type="match status" value="1"/>
</dbReference>
<evidence type="ECO:0000256" key="2">
    <source>
        <dbReference type="PROSITE-ProRule" id="PRU00708"/>
    </source>
</evidence>
<accession>A0A1U8ACE9</accession>
<dbReference type="NCBIfam" id="TIGR00756">
    <property type="entry name" value="PPR"/>
    <property type="match status" value="1"/>
</dbReference>
<dbReference type="InParanoid" id="A0A1U8ACE9"/>
<dbReference type="InterPro" id="IPR002885">
    <property type="entry name" value="PPR_rpt"/>
</dbReference>
<dbReference type="InterPro" id="IPR011990">
    <property type="entry name" value="TPR-like_helical_dom_sf"/>
</dbReference>